<dbReference type="InterPro" id="IPR011026">
    <property type="entry name" value="WAS_C"/>
</dbReference>
<gene>
    <name evidence="12" type="ORF">NDU88_000775</name>
</gene>
<evidence type="ECO:0000256" key="1">
    <source>
        <dbReference type="ARBA" id="ARBA00004123"/>
    </source>
</evidence>
<feature type="compositionally biased region" description="Pro residues" evidence="8">
    <location>
        <begin position="316"/>
        <end position="342"/>
    </location>
</feature>
<evidence type="ECO:0000259" key="10">
    <source>
        <dbReference type="PROSITE" id="PS50229"/>
    </source>
</evidence>
<dbReference type="GO" id="GO:0005634">
    <property type="term" value="C:nucleus"/>
    <property type="evidence" value="ECO:0007669"/>
    <property type="project" value="UniProtKB-SubCell"/>
</dbReference>
<evidence type="ECO:0000256" key="6">
    <source>
        <dbReference type="ARBA" id="ARBA00023212"/>
    </source>
</evidence>
<sequence>MSRGGNRSAPRDGQVDNVPSCLLQSQENEKVFELLGRKCTTLATSVVQLYLALPHSSNRWSKQQTGVLCFVKDNPKRSYFIRIYDLKEEKMVWEQELFSQFTYLTPTPFFHTFTADECQAGLNFADEQEAEAFLDVVTEKIEKRHNRQEKRQLPLPPPPTTDGLVPVDRRISMPLPPPPGGEINGPPNHHSSPAPASMNMMAVNIPNPDITTSRYRGLLPPVTTTSKKKEKKGKKKFSKADIGAPSGFKHVKHVGWDPNSGFDVNALDPELKALFSHAGISDDQLTDVETSKLIYDFIEQQGGVEAVKQEMRRSGPAPPPPPPSRSGPPHPPPPSGPPPSIPSPGRGRSGPLPPVPGAHGSLPPTPSRGACPSPPQRGPAAHPTRSTPPPPPPISRSGPPPPPPPGGGGPPPPPPPPLPSFGGGAPPLPPSGGPPLPPQGGSSPSGSQPTPPPKSRGALLDQIRQGIQLNKVTDTDGATSPSESPEGLVGALMQVMQKRSKAIHSSDEEEDAGGDDEDDDEWDD</sequence>
<comment type="caution">
    <text evidence="12">The sequence shown here is derived from an EMBL/GenBank/DDBJ whole genome shotgun (WGS) entry which is preliminary data.</text>
</comment>
<dbReference type="InterPro" id="IPR033927">
    <property type="entry name" value="WASPfam_EVH1"/>
</dbReference>
<protein>
    <recommendedName>
        <fullName evidence="14">Wiskott-Aldrich syndrome protein</fullName>
    </recommendedName>
</protein>
<evidence type="ECO:0000256" key="5">
    <source>
        <dbReference type="ARBA" id="ARBA00022737"/>
    </source>
</evidence>
<dbReference type="SUPFAM" id="SSF47912">
    <property type="entry name" value="Wiscott-Aldrich syndrome protein, WASP, C-terminal domain"/>
    <property type="match status" value="2"/>
</dbReference>
<evidence type="ECO:0000256" key="4">
    <source>
        <dbReference type="ARBA" id="ARBA00022553"/>
    </source>
</evidence>
<evidence type="ECO:0000313" key="12">
    <source>
        <dbReference type="EMBL" id="KAJ1095616.1"/>
    </source>
</evidence>
<feature type="region of interest" description="Disordered" evidence="8">
    <location>
        <begin position="211"/>
        <end position="241"/>
    </location>
</feature>
<dbReference type="Pfam" id="PF02205">
    <property type="entry name" value="WH2"/>
    <property type="match status" value="1"/>
</dbReference>
<feature type="compositionally biased region" description="Pro residues" evidence="8">
    <location>
        <begin position="426"/>
        <end position="438"/>
    </location>
</feature>
<dbReference type="PROSITE" id="PS50108">
    <property type="entry name" value="CRIB"/>
    <property type="match status" value="1"/>
</dbReference>
<keyword evidence="6" id="KW-0206">Cytoskeleton</keyword>
<comment type="subcellular location">
    <subcellularLocation>
        <location evidence="2">Cytoplasm</location>
        <location evidence="2">Cytoskeleton</location>
    </subcellularLocation>
    <subcellularLocation>
        <location evidence="1">Nucleus</location>
    </subcellularLocation>
</comment>
<dbReference type="CDD" id="cd01205">
    <property type="entry name" value="EVH1_WASP-like"/>
    <property type="match status" value="1"/>
</dbReference>
<dbReference type="InterPro" id="IPR036936">
    <property type="entry name" value="CRIB_dom_sf"/>
</dbReference>
<dbReference type="AlphaFoldDB" id="A0AAV7LVM8"/>
<dbReference type="GO" id="GO:0003779">
    <property type="term" value="F:actin binding"/>
    <property type="evidence" value="ECO:0007669"/>
    <property type="project" value="InterPro"/>
</dbReference>
<dbReference type="FunFam" id="3.90.810.10:FF:000003">
    <property type="entry name" value="Neural Wiskott-Aldrich syndrome protein-like"/>
    <property type="match status" value="1"/>
</dbReference>
<dbReference type="InterPro" id="IPR000697">
    <property type="entry name" value="WH1/EVH1_dom"/>
</dbReference>
<proteinExistence type="predicted"/>
<dbReference type="SMART" id="SM00246">
    <property type="entry name" value="WH2"/>
    <property type="match status" value="1"/>
</dbReference>
<feature type="compositionally biased region" description="Low complexity" evidence="8">
    <location>
        <begin position="184"/>
        <end position="194"/>
    </location>
</feature>
<feature type="domain" description="WH2" evidence="11">
    <location>
        <begin position="455"/>
        <end position="472"/>
    </location>
</feature>
<dbReference type="EMBL" id="JANPWB010000014">
    <property type="protein sequence ID" value="KAJ1095616.1"/>
    <property type="molecule type" value="Genomic_DNA"/>
</dbReference>
<keyword evidence="5" id="KW-0677">Repeat</keyword>
<dbReference type="PROSITE" id="PS51082">
    <property type="entry name" value="WH2"/>
    <property type="match status" value="1"/>
</dbReference>
<feature type="region of interest" description="Disordered" evidence="8">
    <location>
        <begin position="144"/>
        <end position="194"/>
    </location>
</feature>
<feature type="compositionally biased region" description="Low complexity" evidence="8">
    <location>
        <begin position="439"/>
        <end position="448"/>
    </location>
</feature>
<dbReference type="PRINTS" id="PR01217">
    <property type="entry name" value="PRICHEXTENSN"/>
</dbReference>
<dbReference type="Pfam" id="PF00568">
    <property type="entry name" value="WH1"/>
    <property type="match status" value="1"/>
</dbReference>
<feature type="compositionally biased region" description="Pro residues" evidence="8">
    <location>
        <begin position="386"/>
        <end position="419"/>
    </location>
</feature>
<dbReference type="SMART" id="SM00285">
    <property type="entry name" value="PBD"/>
    <property type="match status" value="1"/>
</dbReference>
<feature type="domain" description="CRIB" evidence="9">
    <location>
        <begin position="242"/>
        <end position="255"/>
    </location>
</feature>
<evidence type="ECO:0000256" key="2">
    <source>
        <dbReference type="ARBA" id="ARBA00004245"/>
    </source>
</evidence>
<dbReference type="Gene3D" id="2.30.29.30">
    <property type="entry name" value="Pleckstrin-homology domain (PH domain)/Phosphotyrosine-binding domain (PTB)"/>
    <property type="match status" value="1"/>
</dbReference>
<dbReference type="GO" id="GO:0007015">
    <property type="term" value="P:actin filament organization"/>
    <property type="evidence" value="ECO:0007669"/>
    <property type="project" value="InterPro"/>
</dbReference>
<evidence type="ECO:0000256" key="7">
    <source>
        <dbReference type="ARBA" id="ARBA00023242"/>
    </source>
</evidence>
<feature type="domain" description="WH1" evidence="10">
    <location>
        <begin position="35"/>
        <end position="144"/>
    </location>
</feature>
<keyword evidence="4" id="KW-0597">Phosphoprotein</keyword>
<keyword evidence="3" id="KW-0963">Cytoplasm</keyword>
<dbReference type="InterPro" id="IPR011993">
    <property type="entry name" value="PH-like_dom_sf"/>
</dbReference>
<accession>A0AAV7LVM8</accession>
<evidence type="ECO:0000259" key="9">
    <source>
        <dbReference type="PROSITE" id="PS50108"/>
    </source>
</evidence>
<dbReference type="CDD" id="cd22075">
    <property type="entry name" value="WH2_hN-WASP_r2_like"/>
    <property type="match status" value="1"/>
</dbReference>
<evidence type="ECO:0008006" key="14">
    <source>
        <dbReference type="Google" id="ProtNLM"/>
    </source>
</evidence>
<reference evidence="12" key="1">
    <citation type="journal article" date="2022" name="bioRxiv">
        <title>Sequencing and chromosome-scale assembly of the giantPleurodeles waltlgenome.</title>
        <authorList>
            <person name="Brown T."/>
            <person name="Elewa A."/>
            <person name="Iarovenko S."/>
            <person name="Subramanian E."/>
            <person name="Araus A.J."/>
            <person name="Petzold A."/>
            <person name="Susuki M."/>
            <person name="Suzuki K.-i.T."/>
            <person name="Hayashi T."/>
            <person name="Toyoda A."/>
            <person name="Oliveira C."/>
            <person name="Osipova E."/>
            <person name="Leigh N.D."/>
            <person name="Simon A."/>
            <person name="Yun M.H."/>
        </authorList>
    </citation>
    <scope>NUCLEOTIDE SEQUENCE</scope>
    <source>
        <strain evidence="12">20211129_DDA</strain>
        <tissue evidence="12">Liver</tissue>
    </source>
</reference>
<dbReference type="GO" id="GO:0005856">
    <property type="term" value="C:cytoskeleton"/>
    <property type="evidence" value="ECO:0007669"/>
    <property type="project" value="UniProtKB-SubCell"/>
</dbReference>
<evidence type="ECO:0000313" key="13">
    <source>
        <dbReference type="Proteomes" id="UP001066276"/>
    </source>
</evidence>
<evidence type="ECO:0000256" key="8">
    <source>
        <dbReference type="SAM" id="MobiDB-lite"/>
    </source>
</evidence>
<feature type="compositionally biased region" description="Acidic residues" evidence="8">
    <location>
        <begin position="507"/>
        <end position="524"/>
    </location>
</feature>
<evidence type="ECO:0000259" key="11">
    <source>
        <dbReference type="PROSITE" id="PS51082"/>
    </source>
</evidence>
<dbReference type="Gene3D" id="3.90.810.10">
    <property type="entry name" value="CRIB domain"/>
    <property type="match status" value="2"/>
</dbReference>
<dbReference type="SUPFAM" id="SSF50729">
    <property type="entry name" value="PH domain-like"/>
    <property type="match status" value="1"/>
</dbReference>
<keyword evidence="7" id="KW-0539">Nucleus</keyword>
<name>A0AAV7LVM8_PLEWA</name>
<keyword evidence="13" id="KW-1185">Reference proteome</keyword>
<dbReference type="InterPro" id="IPR000095">
    <property type="entry name" value="CRIB_dom"/>
</dbReference>
<evidence type="ECO:0000256" key="3">
    <source>
        <dbReference type="ARBA" id="ARBA00022490"/>
    </source>
</evidence>
<dbReference type="PROSITE" id="PS50229">
    <property type="entry name" value="WH1"/>
    <property type="match status" value="1"/>
</dbReference>
<feature type="region of interest" description="Disordered" evidence="8">
    <location>
        <begin position="308"/>
        <end position="524"/>
    </location>
</feature>
<dbReference type="InterPro" id="IPR003124">
    <property type="entry name" value="WH2_dom"/>
</dbReference>
<organism evidence="12 13">
    <name type="scientific">Pleurodeles waltl</name>
    <name type="common">Iberian ribbed newt</name>
    <dbReference type="NCBI Taxonomy" id="8319"/>
    <lineage>
        <taxon>Eukaryota</taxon>
        <taxon>Metazoa</taxon>
        <taxon>Chordata</taxon>
        <taxon>Craniata</taxon>
        <taxon>Vertebrata</taxon>
        <taxon>Euteleostomi</taxon>
        <taxon>Amphibia</taxon>
        <taxon>Batrachia</taxon>
        <taxon>Caudata</taxon>
        <taxon>Salamandroidea</taxon>
        <taxon>Salamandridae</taxon>
        <taxon>Pleurodelinae</taxon>
        <taxon>Pleurodeles</taxon>
    </lineage>
</organism>
<feature type="compositionally biased region" description="Basic residues" evidence="8">
    <location>
        <begin position="226"/>
        <end position="237"/>
    </location>
</feature>
<dbReference type="Pfam" id="PF00786">
    <property type="entry name" value="PBD"/>
    <property type="match status" value="1"/>
</dbReference>
<feature type="compositionally biased region" description="Polar residues" evidence="8">
    <location>
        <begin position="465"/>
        <end position="483"/>
    </location>
</feature>
<dbReference type="CDD" id="cd00132">
    <property type="entry name" value="CRIB"/>
    <property type="match status" value="1"/>
</dbReference>
<dbReference type="FunFam" id="2.30.29.30:FF:000130">
    <property type="entry name" value="neural Wiskott-Aldrich syndrome protein"/>
    <property type="match status" value="1"/>
</dbReference>
<dbReference type="Proteomes" id="UP001066276">
    <property type="component" value="Chromosome 10"/>
</dbReference>
<dbReference type="SMART" id="SM00461">
    <property type="entry name" value="WH1"/>
    <property type="match status" value="1"/>
</dbReference>